<organism evidence="1">
    <name type="scientific">Oryza punctata</name>
    <name type="common">Red rice</name>
    <dbReference type="NCBI Taxonomy" id="4537"/>
    <lineage>
        <taxon>Eukaryota</taxon>
        <taxon>Viridiplantae</taxon>
        <taxon>Streptophyta</taxon>
        <taxon>Embryophyta</taxon>
        <taxon>Tracheophyta</taxon>
        <taxon>Spermatophyta</taxon>
        <taxon>Magnoliopsida</taxon>
        <taxon>Liliopsida</taxon>
        <taxon>Poales</taxon>
        <taxon>Poaceae</taxon>
        <taxon>BOP clade</taxon>
        <taxon>Oryzoideae</taxon>
        <taxon>Oryzeae</taxon>
        <taxon>Oryzinae</taxon>
        <taxon>Oryza</taxon>
    </lineage>
</organism>
<dbReference type="EnsemblPlants" id="OPUNC09G11580.5">
    <property type="protein sequence ID" value="OPUNC09G11580.5"/>
    <property type="gene ID" value="OPUNC09G11580"/>
</dbReference>
<dbReference type="Gramene" id="OPUNC09G11580.5">
    <property type="protein sequence ID" value="OPUNC09G11580.5"/>
    <property type="gene ID" value="OPUNC09G11580"/>
</dbReference>
<name>A0A0E0M262_ORYPU</name>
<proteinExistence type="predicted"/>
<evidence type="ECO:0000313" key="2">
    <source>
        <dbReference type="Proteomes" id="UP000026962"/>
    </source>
</evidence>
<evidence type="ECO:0008006" key="3">
    <source>
        <dbReference type="Google" id="ProtNLM"/>
    </source>
</evidence>
<dbReference type="Proteomes" id="UP000026962">
    <property type="component" value="Chromosome 9"/>
</dbReference>
<dbReference type="HOGENOM" id="CLU_1707174_0_0_1"/>
<evidence type="ECO:0000313" key="1">
    <source>
        <dbReference type="EnsemblPlants" id="OPUNC09G11580.5"/>
    </source>
</evidence>
<reference evidence="1" key="2">
    <citation type="submission" date="2018-05" db="EMBL/GenBank/DDBJ databases">
        <title>OpunRS2 (Oryza punctata Reference Sequence Version 2).</title>
        <authorList>
            <person name="Zhang J."/>
            <person name="Kudrna D."/>
            <person name="Lee S."/>
            <person name="Talag J."/>
            <person name="Welchert J."/>
            <person name="Wing R.A."/>
        </authorList>
    </citation>
    <scope>NUCLEOTIDE SEQUENCE [LARGE SCALE GENOMIC DNA]</scope>
</reference>
<reference evidence="1" key="1">
    <citation type="submission" date="2015-04" db="UniProtKB">
        <authorList>
            <consortium name="EnsemblPlants"/>
        </authorList>
    </citation>
    <scope>IDENTIFICATION</scope>
</reference>
<keyword evidence="2" id="KW-1185">Reference proteome</keyword>
<dbReference type="AlphaFoldDB" id="A0A0E0M262"/>
<protein>
    <recommendedName>
        <fullName evidence="3">DUF834 domain-containing protein</fullName>
    </recommendedName>
</protein>
<accession>A0A0E0M262</accession>
<sequence length="154" mass="16704">MCNHLAGDDVLGEGEDAVEGGLDLGAEEGVGGEAGVAEPVVANHAALVGVGDGALLEFPHRREGALHPRLHPAEELLREPHPAHVHEQAELLVLVQPLHVPLPQLDWVLFHRAARSLLVSVLSIGWLDGDPRKEQVENKLRRVVNGELWLLLRC</sequence>